<sequence>MAAAAGRTSVTTTTFYLQFFENSIKSRSLANAKAIHQHFLKNNYEFSPIVLDKLTRVYISFHKLQLAHRVFDQIPYPERNNNVLLWNQLIRAYAWEGPFDHAIDLYIKMIQSGVTPNKYTYPFALKACSAIQDVELGKMIHDHLKTEFLDDDVYICTALVDFYAKCGLLDDARKVFDKMPNRDLVAWNAMIAGSSLHGMYHKTMRLVKEMQEVRLSPNSSTIVAILPAIGEATDLMQGKTVHGFCVRRNFHNNVVVGTGLLDMYAKCEHLNYTRRVFNTITVKNEVTWSAIISAYVTKDSSMEAFELFNLAMVKNRTNISPVTLSTILRACANLTNINTGRCIHNYSIKSGFISHLTINNTLLSLYSKCGIIKDTMRVFNEMEFKDTVSFNSIISGCVQNGNAEIAFNMFQKMKLLGFKPDVETMIGFFPACSHLGALKHGACGHSYSVTQEFIKSIKVCVLL</sequence>
<proteinExistence type="predicted"/>
<gene>
    <name evidence="1" type="ORF">L2E82_05715</name>
</gene>
<evidence type="ECO:0000313" key="1">
    <source>
        <dbReference type="EMBL" id="KAI3791852.1"/>
    </source>
</evidence>
<evidence type="ECO:0000313" key="2">
    <source>
        <dbReference type="Proteomes" id="UP001055811"/>
    </source>
</evidence>
<keyword evidence="2" id="KW-1185">Reference proteome</keyword>
<organism evidence="1 2">
    <name type="scientific">Cichorium intybus</name>
    <name type="common">Chicory</name>
    <dbReference type="NCBI Taxonomy" id="13427"/>
    <lineage>
        <taxon>Eukaryota</taxon>
        <taxon>Viridiplantae</taxon>
        <taxon>Streptophyta</taxon>
        <taxon>Embryophyta</taxon>
        <taxon>Tracheophyta</taxon>
        <taxon>Spermatophyta</taxon>
        <taxon>Magnoliopsida</taxon>
        <taxon>eudicotyledons</taxon>
        <taxon>Gunneridae</taxon>
        <taxon>Pentapetalae</taxon>
        <taxon>asterids</taxon>
        <taxon>campanulids</taxon>
        <taxon>Asterales</taxon>
        <taxon>Asteraceae</taxon>
        <taxon>Cichorioideae</taxon>
        <taxon>Cichorieae</taxon>
        <taxon>Cichoriinae</taxon>
        <taxon>Cichorium</taxon>
    </lineage>
</organism>
<dbReference type="Proteomes" id="UP001055811">
    <property type="component" value="Linkage Group LG01"/>
</dbReference>
<dbReference type="EMBL" id="CM042009">
    <property type="protein sequence ID" value="KAI3791852.1"/>
    <property type="molecule type" value="Genomic_DNA"/>
</dbReference>
<protein>
    <submittedName>
        <fullName evidence="1">Uncharacterized protein</fullName>
    </submittedName>
</protein>
<reference evidence="2" key="1">
    <citation type="journal article" date="2022" name="Mol. Ecol. Resour.">
        <title>The genomes of chicory, endive, great burdock and yacon provide insights into Asteraceae palaeo-polyploidization history and plant inulin production.</title>
        <authorList>
            <person name="Fan W."/>
            <person name="Wang S."/>
            <person name="Wang H."/>
            <person name="Wang A."/>
            <person name="Jiang F."/>
            <person name="Liu H."/>
            <person name="Zhao H."/>
            <person name="Xu D."/>
            <person name="Zhang Y."/>
        </authorList>
    </citation>
    <scope>NUCLEOTIDE SEQUENCE [LARGE SCALE GENOMIC DNA]</scope>
    <source>
        <strain evidence="2">cv. Punajuju</strain>
    </source>
</reference>
<accession>A0ACB9H8H2</accession>
<reference evidence="1 2" key="2">
    <citation type="journal article" date="2022" name="Mol. Ecol. Resour.">
        <title>The genomes of chicory, endive, great burdock and yacon provide insights into Asteraceae paleo-polyploidization history and plant inulin production.</title>
        <authorList>
            <person name="Fan W."/>
            <person name="Wang S."/>
            <person name="Wang H."/>
            <person name="Wang A."/>
            <person name="Jiang F."/>
            <person name="Liu H."/>
            <person name="Zhao H."/>
            <person name="Xu D."/>
            <person name="Zhang Y."/>
        </authorList>
    </citation>
    <scope>NUCLEOTIDE SEQUENCE [LARGE SCALE GENOMIC DNA]</scope>
    <source>
        <strain evidence="2">cv. Punajuju</strain>
        <tissue evidence="1">Leaves</tissue>
    </source>
</reference>
<comment type="caution">
    <text evidence="1">The sequence shown here is derived from an EMBL/GenBank/DDBJ whole genome shotgun (WGS) entry which is preliminary data.</text>
</comment>
<name>A0ACB9H8H2_CICIN</name>